<dbReference type="PROSITE" id="PS51208">
    <property type="entry name" value="AUTOTRANSPORTER"/>
    <property type="match status" value="1"/>
</dbReference>
<name>A0ABT6XK29_9GAMM</name>
<dbReference type="InterPro" id="IPR012332">
    <property type="entry name" value="Autotransporter_pectin_lyase_C"/>
</dbReference>
<dbReference type="SUPFAM" id="SSF103515">
    <property type="entry name" value="Autotransporter"/>
    <property type="match status" value="1"/>
</dbReference>
<gene>
    <name evidence="4" type="ORF">QLQ15_16555</name>
</gene>
<feature type="signal peptide" evidence="2">
    <location>
        <begin position="1"/>
        <end position="29"/>
    </location>
</feature>
<protein>
    <submittedName>
        <fullName evidence="4">Autotransporter outer membrane beta-barrel domain-containing protein</fullName>
    </submittedName>
</protein>
<dbReference type="Gene3D" id="2.40.128.130">
    <property type="entry name" value="Autotransporter beta-domain"/>
    <property type="match status" value="1"/>
</dbReference>
<dbReference type="CDD" id="cd01344">
    <property type="entry name" value="PL2_Passenger_AT"/>
    <property type="match status" value="1"/>
</dbReference>
<organism evidence="4 5">
    <name type="scientific">Lysobacter stagni</name>
    <dbReference type="NCBI Taxonomy" id="3045172"/>
    <lineage>
        <taxon>Bacteria</taxon>
        <taxon>Pseudomonadati</taxon>
        <taxon>Pseudomonadota</taxon>
        <taxon>Gammaproteobacteria</taxon>
        <taxon>Lysobacterales</taxon>
        <taxon>Lysobacteraceae</taxon>
        <taxon>Lysobacter</taxon>
    </lineage>
</organism>
<evidence type="ECO:0000313" key="4">
    <source>
        <dbReference type="EMBL" id="MDI9240517.1"/>
    </source>
</evidence>
<dbReference type="InterPro" id="IPR043990">
    <property type="entry name" value="AC_1"/>
</dbReference>
<feature type="region of interest" description="Disordered" evidence="1">
    <location>
        <begin position="699"/>
        <end position="733"/>
    </location>
</feature>
<keyword evidence="2" id="KW-0732">Signal</keyword>
<dbReference type="InterPro" id="IPR005546">
    <property type="entry name" value="Autotransporte_beta"/>
</dbReference>
<dbReference type="SUPFAM" id="SSF51126">
    <property type="entry name" value="Pectin lyase-like"/>
    <property type="match status" value="1"/>
</dbReference>
<dbReference type="InterPro" id="IPR036709">
    <property type="entry name" value="Autotransporte_beta_dom_sf"/>
</dbReference>
<dbReference type="Pfam" id="PF03797">
    <property type="entry name" value="Autotransporter"/>
    <property type="match status" value="1"/>
</dbReference>
<evidence type="ECO:0000259" key="3">
    <source>
        <dbReference type="PROSITE" id="PS51208"/>
    </source>
</evidence>
<dbReference type="NCBIfam" id="TIGR01414">
    <property type="entry name" value="autotrans_barl"/>
    <property type="match status" value="1"/>
</dbReference>
<accession>A0ABT6XK29</accession>
<dbReference type="PANTHER" id="PTHR12338">
    <property type="entry name" value="AUTOTRANSPORTER"/>
    <property type="match status" value="1"/>
</dbReference>
<dbReference type="EMBL" id="JASGBI010000001">
    <property type="protein sequence ID" value="MDI9240517.1"/>
    <property type="molecule type" value="Genomic_DNA"/>
</dbReference>
<proteinExistence type="predicted"/>
<feature type="compositionally biased region" description="Pro residues" evidence="1">
    <location>
        <begin position="709"/>
        <end position="733"/>
    </location>
</feature>
<dbReference type="Pfam" id="PF18883">
    <property type="entry name" value="AC_1"/>
    <property type="match status" value="1"/>
</dbReference>
<dbReference type="Proteomes" id="UP001321580">
    <property type="component" value="Unassembled WGS sequence"/>
</dbReference>
<dbReference type="InterPro" id="IPR011050">
    <property type="entry name" value="Pectin_lyase_fold/virulence"/>
</dbReference>
<comment type="caution">
    <text evidence="4">The sequence shown here is derived from an EMBL/GenBank/DDBJ whole genome shotgun (WGS) entry which is preliminary data.</text>
</comment>
<keyword evidence="5" id="KW-1185">Reference proteome</keyword>
<evidence type="ECO:0000256" key="1">
    <source>
        <dbReference type="SAM" id="MobiDB-lite"/>
    </source>
</evidence>
<dbReference type="PANTHER" id="PTHR12338:SF5">
    <property type="entry name" value="ANTIGEN 43-RELATED"/>
    <property type="match status" value="1"/>
</dbReference>
<feature type="domain" description="Autotransporter" evidence="3">
    <location>
        <begin position="784"/>
        <end position="1061"/>
    </location>
</feature>
<reference evidence="4 5" key="1">
    <citation type="submission" date="2023-05" db="EMBL/GenBank/DDBJ databases">
        <title>Lysobacter sp. strain LF1 Genome sequencing and assembly.</title>
        <authorList>
            <person name="Jung Y."/>
        </authorList>
    </citation>
    <scope>NUCLEOTIDE SEQUENCE [LARGE SCALE GENOMIC DNA]</scope>
    <source>
        <strain evidence="4 5">LF1</strain>
    </source>
</reference>
<evidence type="ECO:0000313" key="5">
    <source>
        <dbReference type="Proteomes" id="UP001321580"/>
    </source>
</evidence>
<dbReference type="Gene3D" id="2.160.20.20">
    <property type="match status" value="2"/>
</dbReference>
<dbReference type="SMART" id="SM00869">
    <property type="entry name" value="Autotransporter"/>
    <property type="match status" value="1"/>
</dbReference>
<evidence type="ECO:0000256" key="2">
    <source>
        <dbReference type="SAM" id="SignalP"/>
    </source>
</evidence>
<dbReference type="RefSeq" id="WP_283213841.1">
    <property type="nucleotide sequence ID" value="NZ_JASGBI010000001.1"/>
</dbReference>
<dbReference type="InterPro" id="IPR006315">
    <property type="entry name" value="OM_autotransptr_brl_dom"/>
</dbReference>
<dbReference type="InterPro" id="IPR050909">
    <property type="entry name" value="Bact_Autotransporter_VF"/>
</dbReference>
<sequence>MRIRKLTPNRLSLSLHLALLASLPSIANAQQLIALTGQAKTATGTYADGTTNGFTLAAEGTGASITGSATVRNTGRNGAALFSNLAGDISLANSTISASGADGTGVWAQDGGTVNLTDSTVDATGPRGSGVFAWDGTVDMNGGSVTVSFSVLGASAIHARGTGIVTSSNQTVTTAGMGTAAVLASEGGHVTLNNSNASVDGADSYGAYATGAGSTIETTDAEIAVTGPASHGVVADAGGTVALVDSTVISSVIAGNHALLSMGTGSLITASGTDINSSGSSARGAGAQSGAAIRIENGSSITTTGLGSLGATALGTGSTLTLDASTVDTSGLDAIGAAAADGAQVSVINGATVSTTGLGAYGVVATGLNSLLTVDGSVVHTSGSQAPGAVAQAGALVSLTNGATVEASGNSSNALEVTGTGSRATSNASTITSTQAVGVVMSQGVSVDLVDTTVKGLPHAVGFVAVGTDPAITTPAILTVSGGSLFSEGALLQSQDIHAQVTLADDVSALTTSGELARAKDGSVLLLTLRNTAVQGDVIAESGSALDLTIDAQGALEGAAYNGRQLSMLGDSLWTVTNSSTFASATNVGQIAFAAPTGGNFKTLTISGDYTGNGGTVVLNTALGNDASRTDTLIVQGNTSGTTALRVNNAGGAGAYTTADGIQVVRVDGASNGSFALDGRVVAGANEYLLAQGGKANPADGDWYLRSEAPPPPAPEPPPADPTPVEPAPVPTAPVIPTVPEPAGLPVYRPEPAAYLANQAASVGMFEHSMHDRMGEPNLGKRGDDGRSEAAWVRVVRNQMDGQTGAGQLDAGTDLSVLQIGGEIARWNGDGRFHLGLMGGTGRAHTQVASNLTDWHAKGNVTGYNLGVYGTWFANATNATGVYLDGWLQYGRYDNRVQGERLSEERYDAHTLSASIEAGYAFALNDGGNTRLFIEPQAQAIFTDYSASKHREDNGTLIDDRNAGGLTTRLGVRFYGHAATTAHNLVQPFVTVNWWHDNDRNVMSFNDTALALGLPRDRYELKLGAQGQLGGGWTGWGNLGLAAGAGDYRDVTGQLGLNYRW</sequence>
<feature type="chain" id="PRO_5046665373" evidence="2">
    <location>
        <begin position="30"/>
        <end position="1061"/>
    </location>
</feature>